<evidence type="ECO:0000256" key="6">
    <source>
        <dbReference type="ARBA" id="ARBA00023136"/>
    </source>
</evidence>
<keyword evidence="9" id="KW-0325">Glycoprotein</keyword>
<dbReference type="GO" id="GO:0042102">
    <property type="term" value="P:positive regulation of T cell proliferation"/>
    <property type="evidence" value="ECO:0007669"/>
    <property type="project" value="TreeGrafter"/>
</dbReference>
<proteinExistence type="predicted"/>
<evidence type="ECO:0000256" key="10">
    <source>
        <dbReference type="ARBA" id="ARBA00023319"/>
    </source>
</evidence>
<protein>
    <recommendedName>
        <fullName evidence="13">Ig-like domain-containing protein</fullName>
    </recommendedName>
</protein>
<accession>A0A3P9QJD8</accession>
<comment type="subcellular location">
    <subcellularLocation>
        <location evidence="1">Cell membrane</location>
        <topology evidence="1">Single-pass type I membrane protein</topology>
    </subcellularLocation>
</comment>
<dbReference type="PROSITE" id="PS50835">
    <property type="entry name" value="IG_LIKE"/>
    <property type="match status" value="1"/>
</dbReference>
<dbReference type="GeneTree" id="ENSGT01050000244843"/>
<organism evidence="14 15">
    <name type="scientific">Poecilia reticulata</name>
    <name type="common">Guppy</name>
    <name type="synonym">Acanthophacelus reticulatus</name>
    <dbReference type="NCBI Taxonomy" id="8081"/>
    <lineage>
        <taxon>Eukaryota</taxon>
        <taxon>Metazoa</taxon>
        <taxon>Chordata</taxon>
        <taxon>Craniata</taxon>
        <taxon>Vertebrata</taxon>
        <taxon>Euteleostomi</taxon>
        <taxon>Actinopterygii</taxon>
        <taxon>Neopterygii</taxon>
        <taxon>Teleostei</taxon>
        <taxon>Neoteleostei</taxon>
        <taxon>Acanthomorphata</taxon>
        <taxon>Ovalentaria</taxon>
        <taxon>Atherinomorphae</taxon>
        <taxon>Cyprinodontiformes</taxon>
        <taxon>Poeciliidae</taxon>
        <taxon>Poeciliinae</taxon>
        <taxon>Poecilia</taxon>
    </lineage>
</organism>
<keyword evidence="15" id="KW-1185">Reference proteome</keyword>
<dbReference type="GO" id="GO:0071222">
    <property type="term" value="P:cellular response to lipopolysaccharide"/>
    <property type="evidence" value="ECO:0007669"/>
    <property type="project" value="TreeGrafter"/>
</dbReference>
<dbReference type="GO" id="GO:0006955">
    <property type="term" value="P:immune response"/>
    <property type="evidence" value="ECO:0007669"/>
    <property type="project" value="TreeGrafter"/>
</dbReference>
<dbReference type="PANTHER" id="PTHR25466">
    <property type="entry name" value="T-LYMPHOCYTE ACTIVATION ANTIGEN"/>
    <property type="match status" value="1"/>
</dbReference>
<dbReference type="Pfam" id="PF22705">
    <property type="entry name" value="C2-set_3"/>
    <property type="match status" value="1"/>
</dbReference>
<keyword evidence="8" id="KW-0675">Receptor</keyword>
<evidence type="ECO:0000256" key="5">
    <source>
        <dbReference type="ARBA" id="ARBA00022989"/>
    </source>
</evidence>
<evidence type="ECO:0000256" key="3">
    <source>
        <dbReference type="ARBA" id="ARBA00022692"/>
    </source>
</evidence>
<dbReference type="Gene3D" id="2.60.40.10">
    <property type="entry name" value="Immunoglobulins"/>
    <property type="match status" value="2"/>
</dbReference>
<evidence type="ECO:0000313" key="14">
    <source>
        <dbReference type="Ensembl" id="ENSPREP00000033768.1"/>
    </source>
</evidence>
<dbReference type="AlphaFoldDB" id="A0A3P9QJD8"/>
<evidence type="ECO:0000256" key="4">
    <source>
        <dbReference type="ARBA" id="ARBA00022729"/>
    </source>
</evidence>
<evidence type="ECO:0000256" key="8">
    <source>
        <dbReference type="ARBA" id="ARBA00023170"/>
    </source>
</evidence>
<keyword evidence="7" id="KW-1015">Disulfide bond</keyword>
<dbReference type="Ensembl" id="ENSPRET00000034147.1">
    <property type="protein sequence ID" value="ENSPREP00000033768.1"/>
    <property type="gene ID" value="ENSPREG00000022873.1"/>
</dbReference>
<dbReference type="GO" id="GO:0042130">
    <property type="term" value="P:negative regulation of T cell proliferation"/>
    <property type="evidence" value="ECO:0007669"/>
    <property type="project" value="TreeGrafter"/>
</dbReference>
<dbReference type="SUPFAM" id="SSF48726">
    <property type="entry name" value="Immunoglobulin"/>
    <property type="match status" value="2"/>
</dbReference>
<keyword evidence="2" id="KW-1003">Cell membrane</keyword>
<dbReference type="Bgee" id="ENSPREG00000022873">
    <property type="expression patterns" value="Expressed in caudal fin and 1 other cell type or tissue"/>
</dbReference>
<dbReference type="InterPro" id="IPR036179">
    <property type="entry name" value="Ig-like_dom_sf"/>
</dbReference>
<name>A0A3P9QJD8_POERE</name>
<reference evidence="14" key="2">
    <citation type="submission" date="2025-08" db="UniProtKB">
        <authorList>
            <consortium name="Ensembl"/>
        </authorList>
    </citation>
    <scope>IDENTIFICATION</scope>
    <source>
        <strain evidence="14">Guanapo</strain>
    </source>
</reference>
<dbReference type="GO" id="GO:0007166">
    <property type="term" value="P:cell surface receptor signaling pathway"/>
    <property type="evidence" value="ECO:0007669"/>
    <property type="project" value="TreeGrafter"/>
</dbReference>
<reference evidence="15" key="1">
    <citation type="submission" date="2013-11" db="EMBL/GenBank/DDBJ databases">
        <title>The genomic landscape of the Guanapo guppy.</title>
        <authorList>
            <person name="Kuenstner A."/>
            <person name="Dreyer C."/>
        </authorList>
    </citation>
    <scope>NUCLEOTIDE SEQUENCE</scope>
    <source>
        <strain evidence="15">Guanapo</strain>
    </source>
</reference>
<dbReference type="InterPro" id="IPR007110">
    <property type="entry name" value="Ig-like_dom"/>
</dbReference>
<keyword evidence="4 12" id="KW-0732">Signal</keyword>
<feature type="chain" id="PRO_5018333219" description="Ig-like domain-containing protein" evidence="12">
    <location>
        <begin position="26"/>
        <end position="245"/>
    </location>
</feature>
<evidence type="ECO:0000313" key="15">
    <source>
        <dbReference type="Proteomes" id="UP000242638"/>
    </source>
</evidence>
<evidence type="ECO:0000256" key="2">
    <source>
        <dbReference type="ARBA" id="ARBA00022475"/>
    </source>
</evidence>
<dbReference type="GO" id="GO:0009897">
    <property type="term" value="C:external side of plasma membrane"/>
    <property type="evidence" value="ECO:0007669"/>
    <property type="project" value="TreeGrafter"/>
</dbReference>
<keyword evidence="5 11" id="KW-1133">Transmembrane helix</keyword>
<evidence type="ECO:0000256" key="7">
    <source>
        <dbReference type="ARBA" id="ARBA00023157"/>
    </source>
</evidence>
<reference evidence="14" key="3">
    <citation type="submission" date="2025-09" db="UniProtKB">
        <authorList>
            <consortium name="Ensembl"/>
        </authorList>
    </citation>
    <scope>IDENTIFICATION</scope>
    <source>
        <strain evidence="14">Guanapo</strain>
    </source>
</reference>
<keyword evidence="6 11" id="KW-0472">Membrane</keyword>
<evidence type="ECO:0000256" key="1">
    <source>
        <dbReference type="ARBA" id="ARBA00004251"/>
    </source>
</evidence>
<dbReference type="InterPro" id="IPR051713">
    <property type="entry name" value="T-cell_Activation_Regulation"/>
</dbReference>
<evidence type="ECO:0000256" key="12">
    <source>
        <dbReference type="SAM" id="SignalP"/>
    </source>
</evidence>
<keyword evidence="10" id="KW-0393">Immunoglobulin domain</keyword>
<dbReference type="InterPro" id="IPR013783">
    <property type="entry name" value="Ig-like_fold"/>
</dbReference>
<dbReference type="InterPro" id="IPR053896">
    <property type="entry name" value="BTN3A2-like_Ig-C"/>
</dbReference>
<evidence type="ECO:0000259" key="13">
    <source>
        <dbReference type="PROSITE" id="PS50835"/>
    </source>
</evidence>
<feature type="transmembrane region" description="Helical" evidence="11">
    <location>
        <begin position="205"/>
        <end position="226"/>
    </location>
</feature>
<evidence type="ECO:0000256" key="9">
    <source>
        <dbReference type="ARBA" id="ARBA00023180"/>
    </source>
</evidence>
<dbReference type="GO" id="GO:0031295">
    <property type="term" value="P:T cell costimulation"/>
    <property type="evidence" value="ECO:0007669"/>
    <property type="project" value="TreeGrafter"/>
</dbReference>
<sequence length="245" mass="28494">MSVIDYFIIFFFFFLLFLFLTCVFRQNCTLPCNVDPSSDTILLVHSYYEGRDQLGHQNQNFQNRTSLFLDQISRGNAYQLLKEVNIQDEGRCKCYTSTAINIYLTSISTPVSDIRIHQDGNRITCSSEGIYPQPELTWSTEPPSNINLDESIRVQQTEDQLYNISSSLKISDEYPDLIYSCTIRTRSSNRTETYKITGEKTRTNLNISLILNEMSHLFIFCLLYYFRRLKSKKSKYGTKSASEEK</sequence>
<feature type="signal peptide" evidence="12">
    <location>
        <begin position="1"/>
        <end position="25"/>
    </location>
</feature>
<feature type="domain" description="Ig-like" evidence="13">
    <location>
        <begin position="110"/>
        <end position="197"/>
    </location>
</feature>
<dbReference type="PANTHER" id="PTHR25466:SF14">
    <property type="entry name" value="BUTYROPHILIN SUBFAMILY 2 MEMBER A2-LIKE-RELATED"/>
    <property type="match status" value="1"/>
</dbReference>
<evidence type="ECO:0000256" key="11">
    <source>
        <dbReference type="SAM" id="Phobius"/>
    </source>
</evidence>
<dbReference type="Proteomes" id="UP000242638">
    <property type="component" value="Unassembled WGS sequence"/>
</dbReference>
<keyword evidence="3 11" id="KW-0812">Transmembrane</keyword>